<dbReference type="EMBL" id="JARK01001380">
    <property type="protein sequence ID" value="EYC13235.1"/>
    <property type="molecule type" value="Genomic_DNA"/>
</dbReference>
<accession>A0A016UDJ9</accession>
<evidence type="ECO:0000313" key="2">
    <source>
        <dbReference type="Proteomes" id="UP000024635"/>
    </source>
</evidence>
<organism evidence="1 2">
    <name type="scientific">Ancylostoma ceylanicum</name>
    <dbReference type="NCBI Taxonomy" id="53326"/>
    <lineage>
        <taxon>Eukaryota</taxon>
        <taxon>Metazoa</taxon>
        <taxon>Ecdysozoa</taxon>
        <taxon>Nematoda</taxon>
        <taxon>Chromadorea</taxon>
        <taxon>Rhabditida</taxon>
        <taxon>Rhabditina</taxon>
        <taxon>Rhabditomorpha</taxon>
        <taxon>Strongyloidea</taxon>
        <taxon>Ancylostomatidae</taxon>
        <taxon>Ancylostomatinae</taxon>
        <taxon>Ancylostoma</taxon>
    </lineage>
</organism>
<gene>
    <name evidence="1" type="primary">Acey_s0044.g1050</name>
    <name evidence="1" type="ORF">Y032_0044g1050</name>
</gene>
<reference evidence="2" key="1">
    <citation type="journal article" date="2015" name="Nat. Genet.">
        <title>The genome and transcriptome of the zoonotic hookworm Ancylostoma ceylanicum identify infection-specific gene families.</title>
        <authorList>
            <person name="Schwarz E.M."/>
            <person name="Hu Y."/>
            <person name="Antoshechkin I."/>
            <person name="Miller M.M."/>
            <person name="Sternberg P.W."/>
            <person name="Aroian R.V."/>
        </authorList>
    </citation>
    <scope>NUCLEOTIDE SEQUENCE</scope>
    <source>
        <strain evidence="2">HY135</strain>
    </source>
</reference>
<proteinExistence type="predicted"/>
<dbReference type="Proteomes" id="UP000024635">
    <property type="component" value="Unassembled WGS sequence"/>
</dbReference>
<keyword evidence="2" id="KW-1185">Reference proteome</keyword>
<sequence length="119" mass="13456">MCRGTRPVGQKTPRVRCETVVNVKNLRTFKEAQKNEDLGSAQAQTWSGRCRSYADRMLPHFWHSSDTNVSFAVTHVLPDAAILYRPRDYGSLSQFTAYDEHPVSRVVISSTDTDFGIYG</sequence>
<comment type="caution">
    <text evidence="1">The sequence shown here is derived from an EMBL/GenBank/DDBJ whole genome shotgun (WGS) entry which is preliminary data.</text>
</comment>
<evidence type="ECO:0000313" key="1">
    <source>
        <dbReference type="EMBL" id="EYC13235.1"/>
    </source>
</evidence>
<protein>
    <submittedName>
        <fullName evidence="1">Uncharacterized protein</fullName>
    </submittedName>
</protein>
<name>A0A016UDJ9_9BILA</name>
<dbReference type="AlphaFoldDB" id="A0A016UDJ9"/>